<evidence type="ECO:0000259" key="19">
    <source>
        <dbReference type="Pfam" id="PF00361"/>
    </source>
</evidence>
<dbReference type="InterPro" id="IPR003917">
    <property type="entry name" value="NADH_UbQ_OxRdtase_chain2"/>
</dbReference>
<feature type="transmembrane region" description="Helical" evidence="18">
    <location>
        <begin position="230"/>
        <end position="252"/>
    </location>
</feature>
<evidence type="ECO:0000256" key="7">
    <source>
        <dbReference type="ARBA" id="ARBA00022660"/>
    </source>
</evidence>
<evidence type="ECO:0000256" key="17">
    <source>
        <dbReference type="ARBA" id="ARBA00049551"/>
    </source>
</evidence>
<geneLocation type="mitochondrion" evidence="20"/>
<comment type="subcellular location">
    <subcellularLocation>
        <location evidence="2 18">Mitochondrion inner membrane</location>
        <topology evidence="2 18">Multi-pass membrane protein</topology>
    </subcellularLocation>
</comment>
<feature type="transmembrane region" description="Helical" evidence="18">
    <location>
        <begin position="140"/>
        <end position="162"/>
    </location>
</feature>
<feature type="transmembrane region" description="Helical" evidence="18">
    <location>
        <begin position="264"/>
        <end position="285"/>
    </location>
</feature>
<comment type="similarity">
    <text evidence="3 18">Belongs to the complex I subunit 2 family.</text>
</comment>
<feature type="transmembrane region" description="Helical" evidence="18">
    <location>
        <begin position="193"/>
        <end position="218"/>
    </location>
</feature>
<reference evidence="20" key="1">
    <citation type="journal article" date="2015" name="Mol. Biol. Evol.">
        <title>Soup to Tree: The Phylogeny of Beetles Inferred by Mitochondrial Metagenomics of a Bornean Rainforest Sample.</title>
        <authorList>
            <person name="Crampton-Platt A."/>
            <person name="Timmermans M.J."/>
            <person name="Gimmel M.L."/>
            <person name="Kutty S.N."/>
            <person name="Cockerill T.D."/>
            <person name="Vun Khen C."/>
            <person name="Vogler A.P."/>
        </authorList>
    </citation>
    <scope>NUCLEOTIDE SEQUENCE</scope>
</reference>
<dbReference type="Pfam" id="PF00361">
    <property type="entry name" value="Proton_antipo_M"/>
    <property type="match status" value="1"/>
</dbReference>
<gene>
    <name evidence="20" type="primary">nad2</name>
</gene>
<dbReference type="AlphaFoldDB" id="A0A3G3MEQ3"/>
<keyword evidence="14 18" id="KW-0830">Ubiquinone</keyword>
<feature type="transmembrane region" description="Helical" evidence="18">
    <location>
        <begin position="169"/>
        <end position="187"/>
    </location>
</feature>
<feature type="domain" description="NADH:quinone oxidoreductase/Mrp antiporter transmembrane" evidence="19">
    <location>
        <begin position="22"/>
        <end position="276"/>
    </location>
</feature>
<keyword evidence="6" id="KW-0813">Transport</keyword>
<evidence type="ECO:0000256" key="4">
    <source>
        <dbReference type="ARBA" id="ARBA00012944"/>
    </source>
</evidence>
<feature type="transmembrane region" description="Helical" evidence="18">
    <location>
        <begin position="306"/>
        <end position="324"/>
    </location>
</feature>
<evidence type="ECO:0000313" key="20">
    <source>
        <dbReference type="EMBL" id="AYR05312.1"/>
    </source>
</evidence>
<dbReference type="EC" id="7.1.1.2" evidence="4 18"/>
<evidence type="ECO:0000256" key="16">
    <source>
        <dbReference type="ARBA" id="ARBA00023136"/>
    </source>
</evidence>
<keyword evidence="7 18" id="KW-0679">Respiratory chain</keyword>
<dbReference type="InterPro" id="IPR001750">
    <property type="entry name" value="ND/Mrp_TM"/>
</dbReference>
<evidence type="ECO:0000256" key="6">
    <source>
        <dbReference type="ARBA" id="ARBA00022448"/>
    </source>
</evidence>
<keyword evidence="8 18" id="KW-0812">Transmembrane</keyword>
<evidence type="ECO:0000256" key="14">
    <source>
        <dbReference type="ARBA" id="ARBA00023075"/>
    </source>
</evidence>
<keyword evidence="15 18" id="KW-0496">Mitochondrion</keyword>
<sequence>MFMYKILFFNMLIISTFIAISSYNWLGMWMGLEINLMSFIPLMKSKNLYSSESSIKYFITQALASTLILFTIILFNNKYLINLSSINYLMMNIALLTKMGAAPFHFWFPEISEGINWINNLILLTWQKITPMLIMMYNSYMNIFFIMIIMFCMMISSLMGLNQISLRKIMVFSSINNIGWMIPSIMFSQSIWFIYFLIYSLLNMNLIFIFMFYNFYYFNQFNYMNKLNNYIKIIMFLNFLNLGGLPPFMGFYSKWLTINLMLLYNLNIIALLMILFTLIVLYYYIRMFYMSLTLNTNMKMIKIINNKFFYMSFILLSMSPMIYLM</sequence>
<evidence type="ECO:0000256" key="15">
    <source>
        <dbReference type="ARBA" id="ARBA00023128"/>
    </source>
</evidence>
<evidence type="ECO:0000256" key="3">
    <source>
        <dbReference type="ARBA" id="ARBA00007012"/>
    </source>
</evidence>
<keyword evidence="11 18" id="KW-0249">Electron transport</keyword>
<accession>A0A3G3MEQ3</accession>
<keyword evidence="13 18" id="KW-0520">NAD</keyword>
<evidence type="ECO:0000256" key="9">
    <source>
        <dbReference type="ARBA" id="ARBA00022792"/>
    </source>
</evidence>
<evidence type="ECO:0000256" key="8">
    <source>
        <dbReference type="ARBA" id="ARBA00022692"/>
    </source>
</evidence>
<protein>
    <recommendedName>
        <fullName evidence="5 18">NADH-ubiquinone oxidoreductase chain 2</fullName>
        <ecNumber evidence="4 18">7.1.1.2</ecNumber>
    </recommendedName>
</protein>
<keyword evidence="16 18" id="KW-0472">Membrane</keyword>
<evidence type="ECO:0000256" key="18">
    <source>
        <dbReference type="RuleBase" id="RU003403"/>
    </source>
</evidence>
<evidence type="ECO:0000256" key="5">
    <source>
        <dbReference type="ARBA" id="ARBA00021008"/>
    </source>
</evidence>
<reference evidence="20" key="2">
    <citation type="submission" date="2018-09" db="EMBL/GenBank/DDBJ databases">
        <authorList>
            <person name="James G."/>
        </authorList>
    </citation>
    <scope>NUCLEOTIDE SEQUENCE</scope>
</reference>
<name>A0A3G3MEQ3_9COLE</name>
<proteinExistence type="inferred from homology"/>
<keyword evidence="10 18" id="KW-1278">Translocase</keyword>
<dbReference type="PANTHER" id="PTHR46552">
    <property type="entry name" value="NADH-UBIQUINONE OXIDOREDUCTASE CHAIN 2"/>
    <property type="match status" value="1"/>
</dbReference>
<evidence type="ECO:0000256" key="1">
    <source>
        <dbReference type="ARBA" id="ARBA00003257"/>
    </source>
</evidence>
<comment type="catalytic activity">
    <reaction evidence="17 18">
        <text>a ubiquinone + NADH + 5 H(+)(in) = a ubiquinol + NAD(+) + 4 H(+)(out)</text>
        <dbReference type="Rhea" id="RHEA:29091"/>
        <dbReference type="Rhea" id="RHEA-COMP:9565"/>
        <dbReference type="Rhea" id="RHEA-COMP:9566"/>
        <dbReference type="ChEBI" id="CHEBI:15378"/>
        <dbReference type="ChEBI" id="CHEBI:16389"/>
        <dbReference type="ChEBI" id="CHEBI:17976"/>
        <dbReference type="ChEBI" id="CHEBI:57540"/>
        <dbReference type="ChEBI" id="CHEBI:57945"/>
        <dbReference type="EC" id="7.1.1.2"/>
    </reaction>
</comment>
<dbReference type="GO" id="GO:0008137">
    <property type="term" value="F:NADH dehydrogenase (ubiquinone) activity"/>
    <property type="evidence" value="ECO:0007669"/>
    <property type="project" value="UniProtKB-EC"/>
</dbReference>
<comment type="function">
    <text evidence="18">Core subunit of the mitochondrial membrane respiratory chain NADH dehydrogenase (Complex I) which catalyzes electron transfer from NADH through the respiratory chain, using ubiquinone as an electron acceptor. Essential for the catalytic activity and assembly of complex I.</text>
</comment>
<organism evidence="20">
    <name type="scientific">Coleoptera sp. ACP-2013</name>
    <dbReference type="NCBI Taxonomy" id="2485033"/>
    <lineage>
        <taxon>Eukaryota</taxon>
        <taxon>Metazoa</taxon>
        <taxon>Ecdysozoa</taxon>
        <taxon>Arthropoda</taxon>
        <taxon>Hexapoda</taxon>
        <taxon>Insecta</taxon>
        <taxon>Pterygota</taxon>
        <taxon>Neoptera</taxon>
        <taxon>Endopterygota</taxon>
        <taxon>Coleoptera</taxon>
    </lineage>
</organism>
<evidence type="ECO:0000256" key="11">
    <source>
        <dbReference type="ARBA" id="ARBA00022982"/>
    </source>
</evidence>
<feature type="transmembrane region" description="Helical" evidence="18">
    <location>
        <begin position="55"/>
        <end position="76"/>
    </location>
</feature>
<evidence type="ECO:0000256" key="12">
    <source>
        <dbReference type="ARBA" id="ARBA00022989"/>
    </source>
</evidence>
<dbReference type="InterPro" id="IPR050175">
    <property type="entry name" value="Complex_I_Subunit_2"/>
</dbReference>
<feature type="transmembrane region" description="Helical" evidence="18">
    <location>
        <begin position="88"/>
        <end position="108"/>
    </location>
</feature>
<evidence type="ECO:0000256" key="10">
    <source>
        <dbReference type="ARBA" id="ARBA00022967"/>
    </source>
</evidence>
<evidence type="ECO:0000256" key="2">
    <source>
        <dbReference type="ARBA" id="ARBA00004448"/>
    </source>
</evidence>
<feature type="transmembrane region" description="Helical" evidence="18">
    <location>
        <begin position="7"/>
        <end position="26"/>
    </location>
</feature>
<keyword evidence="9 18" id="KW-0999">Mitochondrion inner membrane</keyword>
<evidence type="ECO:0000256" key="13">
    <source>
        <dbReference type="ARBA" id="ARBA00023027"/>
    </source>
</evidence>
<dbReference type="PRINTS" id="PR01436">
    <property type="entry name" value="NADHDHGNASE2"/>
</dbReference>
<keyword evidence="12 18" id="KW-1133">Transmembrane helix</keyword>
<dbReference type="GO" id="GO:0006120">
    <property type="term" value="P:mitochondrial electron transport, NADH to ubiquinone"/>
    <property type="evidence" value="ECO:0007669"/>
    <property type="project" value="InterPro"/>
</dbReference>
<dbReference type="PANTHER" id="PTHR46552:SF1">
    <property type="entry name" value="NADH-UBIQUINONE OXIDOREDUCTASE CHAIN 2"/>
    <property type="match status" value="1"/>
</dbReference>
<dbReference type="EMBL" id="MH940196">
    <property type="protein sequence ID" value="AYR05312.1"/>
    <property type="molecule type" value="Genomic_DNA"/>
</dbReference>
<comment type="function">
    <text evidence="1">Core subunit of the mitochondrial membrane respiratory chain NADH dehydrogenase (Complex I) that is believed to belong to the minimal assembly required for catalysis. Complex I functions in the transfer of electrons from NADH to the respiratory chain. The immediate electron acceptor for the enzyme is believed to be ubiquinone.</text>
</comment>
<dbReference type="GO" id="GO:0005743">
    <property type="term" value="C:mitochondrial inner membrane"/>
    <property type="evidence" value="ECO:0007669"/>
    <property type="project" value="UniProtKB-SubCell"/>
</dbReference>